<reference evidence="4 5" key="1">
    <citation type="submission" date="2020-04" db="EMBL/GenBank/DDBJ databases">
        <title>Antimicrobial susceptibility and clonality of vaginal-derived multi-drug resistant Mobiluncus isolates in China.</title>
        <authorList>
            <person name="Zhang X."/>
        </authorList>
    </citation>
    <scope>NUCLEOTIDE SEQUENCE [LARGE SCALE GENOMIC DNA]</scope>
    <source>
        <strain evidence="4 5">19</strain>
    </source>
</reference>
<evidence type="ECO:0000259" key="3">
    <source>
        <dbReference type="Pfam" id="PF13579"/>
    </source>
</evidence>
<proteinExistence type="predicted"/>
<dbReference type="AlphaFoldDB" id="A0A7Y0UGT6"/>
<gene>
    <name evidence="4" type="ORF">HHJ67_04845</name>
</gene>
<dbReference type="RefSeq" id="WP_169770643.1">
    <property type="nucleotide sequence ID" value="NZ_JABCUI010000002.1"/>
</dbReference>
<evidence type="ECO:0000313" key="5">
    <source>
        <dbReference type="Proteomes" id="UP000553981"/>
    </source>
</evidence>
<organism evidence="4 5">
    <name type="scientific">Mobiluncus curtisii</name>
    <dbReference type="NCBI Taxonomy" id="2051"/>
    <lineage>
        <taxon>Bacteria</taxon>
        <taxon>Bacillati</taxon>
        <taxon>Actinomycetota</taxon>
        <taxon>Actinomycetes</taxon>
        <taxon>Actinomycetales</taxon>
        <taxon>Actinomycetaceae</taxon>
        <taxon>Mobiluncus</taxon>
    </lineage>
</organism>
<dbReference type="Pfam" id="PF13579">
    <property type="entry name" value="Glyco_trans_4_4"/>
    <property type="match status" value="1"/>
</dbReference>
<dbReference type="Proteomes" id="UP000553981">
    <property type="component" value="Unassembled WGS sequence"/>
</dbReference>
<dbReference type="GO" id="GO:0016757">
    <property type="term" value="F:glycosyltransferase activity"/>
    <property type="evidence" value="ECO:0007669"/>
    <property type="project" value="UniProtKB-KW"/>
</dbReference>
<evidence type="ECO:0000313" key="4">
    <source>
        <dbReference type="EMBL" id="NMW87079.1"/>
    </source>
</evidence>
<dbReference type="InterPro" id="IPR028098">
    <property type="entry name" value="Glyco_trans_4-like_N"/>
</dbReference>
<dbReference type="Pfam" id="PF13692">
    <property type="entry name" value="Glyco_trans_1_4"/>
    <property type="match status" value="1"/>
</dbReference>
<evidence type="ECO:0000256" key="1">
    <source>
        <dbReference type="ARBA" id="ARBA00022676"/>
    </source>
</evidence>
<dbReference type="PANTHER" id="PTHR12526:SF600">
    <property type="entry name" value="GLYCOSYL TRANSFERASE GROUP 1"/>
    <property type="match status" value="1"/>
</dbReference>
<sequence length="410" mass="44503">MNAKLGKNRAMRLRPDVTVVSRIFAPEPAAASFRLEALVKALLEQRAAVSVLTTIPAPGTDRDARAQVETQTGAGDLLHVQRVQAKRDETGYIRGYLPYMSFDIPAFFRLLCAPSPRVYVSEPPPTTGAMLRVLAALKRRPYVYYAADIWSDAAQTSAPGWVVRALRVVERFALRGAATVIAVSDQVAARCQELGARRVAVVENGIDTEVFTELGPDPQPVAGLSADEVAQADWLVYAGTASEWQGAEIFAEVFAEIAPKFPRARLLFLGQGSSFATMHEIAARLEPGRILFDQVSAEQAAAWQRQARACLVSIKPGQGYDFAYPTKVLAGLACGTPVIYVGAGPAAADITENQLGLALPYDPDVLKMALTSVLEGRLRAGETRKWVQEHRSLRLTGQNAARVVLARIRH</sequence>
<dbReference type="PANTHER" id="PTHR12526">
    <property type="entry name" value="GLYCOSYLTRANSFERASE"/>
    <property type="match status" value="1"/>
</dbReference>
<dbReference type="SUPFAM" id="SSF53756">
    <property type="entry name" value="UDP-Glycosyltransferase/glycogen phosphorylase"/>
    <property type="match status" value="1"/>
</dbReference>
<feature type="domain" description="Glycosyltransferase subfamily 4-like N-terminal" evidence="3">
    <location>
        <begin position="34"/>
        <end position="205"/>
    </location>
</feature>
<dbReference type="Gene3D" id="3.40.50.2000">
    <property type="entry name" value="Glycogen Phosphorylase B"/>
    <property type="match status" value="2"/>
</dbReference>
<keyword evidence="2 4" id="KW-0808">Transferase</keyword>
<name>A0A7Y0UGT6_9ACTO</name>
<protein>
    <submittedName>
        <fullName evidence="4">Glycosyltransferase</fullName>
    </submittedName>
</protein>
<dbReference type="EMBL" id="JABCUI010000002">
    <property type="protein sequence ID" value="NMW87079.1"/>
    <property type="molecule type" value="Genomic_DNA"/>
</dbReference>
<evidence type="ECO:0000256" key="2">
    <source>
        <dbReference type="ARBA" id="ARBA00022679"/>
    </source>
</evidence>
<keyword evidence="1" id="KW-0328">Glycosyltransferase</keyword>
<comment type="caution">
    <text evidence="4">The sequence shown here is derived from an EMBL/GenBank/DDBJ whole genome shotgun (WGS) entry which is preliminary data.</text>
</comment>
<accession>A0A7Y0UGT6</accession>